<dbReference type="Proteomes" id="UP000011131">
    <property type="component" value="Chromosome"/>
</dbReference>
<sequence>MASKAFATIMHVSQLLLDKGFEPSNVTEALGRVGAALGVDRVYIFENSTGADGKVLCSQRYEWTVASTSAQLDNPELQNVPYEDVLPSWVPPLSTGKVVMGRPRDFASPARELLEAQDIRSLLVCPITLGGEWWGFVGFDDCRTERTWPPAEVSVLQALSNALAGSLRHARLRSALSGVQTQLRGIIERCASTASS</sequence>
<protein>
    <submittedName>
        <fullName evidence="2">GAF domain-containing protein</fullName>
    </submittedName>
</protein>
<dbReference type="SUPFAM" id="SSF55781">
    <property type="entry name" value="GAF domain-like"/>
    <property type="match status" value="1"/>
</dbReference>
<dbReference type="EMBL" id="CP004025">
    <property type="protein sequence ID" value="AGC49143.1"/>
    <property type="molecule type" value="Genomic_DNA"/>
</dbReference>
<dbReference type="PATRIC" id="fig|1278073.3.peg.8010"/>
<proteinExistence type="predicted"/>
<evidence type="ECO:0000313" key="3">
    <source>
        <dbReference type="Proteomes" id="UP000011131"/>
    </source>
</evidence>
<keyword evidence="3" id="KW-1185">Reference proteome</keyword>
<feature type="domain" description="GAF" evidence="1">
    <location>
        <begin position="21"/>
        <end position="177"/>
    </location>
</feature>
<dbReference type="InterPro" id="IPR003018">
    <property type="entry name" value="GAF"/>
</dbReference>
<dbReference type="HOGENOM" id="CLU_1388927_0_0_7"/>
<dbReference type="SMART" id="SM00065">
    <property type="entry name" value="GAF"/>
    <property type="match status" value="1"/>
</dbReference>
<organism evidence="2 3">
    <name type="scientific">Myxococcus stipitatus (strain DSM 14675 / JCM 12634 / Mx s8)</name>
    <dbReference type="NCBI Taxonomy" id="1278073"/>
    <lineage>
        <taxon>Bacteria</taxon>
        <taxon>Pseudomonadati</taxon>
        <taxon>Myxococcota</taxon>
        <taxon>Myxococcia</taxon>
        <taxon>Myxococcales</taxon>
        <taxon>Cystobacterineae</taxon>
        <taxon>Myxococcaceae</taxon>
        <taxon>Myxococcus</taxon>
    </lineage>
</organism>
<reference evidence="2 3" key="1">
    <citation type="journal article" date="2013" name="Genome Announc.">
        <title>Complete genome sequence of Myxococcus stipitatus strain DSM 14675, a fruiting myxobacterium.</title>
        <authorList>
            <person name="Huntley S."/>
            <person name="Kneip S."/>
            <person name="Treuner-Lange A."/>
            <person name="Sogaard-Andersen L."/>
        </authorList>
    </citation>
    <scope>NUCLEOTIDE SEQUENCE [LARGE SCALE GENOMIC DNA]</scope>
    <source>
        <strain evidence="3">DSM 14675 / JCM 12634 / Mx s8</strain>
    </source>
</reference>
<dbReference type="OrthoDB" id="5492969at2"/>
<dbReference type="Pfam" id="PF01590">
    <property type="entry name" value="GAF"/>
    <property type="match status" value="1"/>
</dbReference>
<name>L7UM98_MYXSD</name>
<dbReference type="InterPro" id="IPR029016">
    <property type="entry name" value="GAF-like_dom_sf"/>
</dbReference>
<evidence type="ECO:0000313" key="2">
    <source>
        <dbReference type="EMBL" id="AGC49143.1"/>
    </source>
</evidence>
<accession>L7UM98</accession>
<evidence type="ECO:0000259" key="1">
    <source>
        <dbReference type="SMART" id="SM00065"/>
    </source>
</evidence>
<dbReference type="eggNOG" id="COG2203">
    <property type="taxonomic scope" value="Bacteria"/>
</dbReference>
<dbReference type="AlphaFoldDB" id="L7UM98"/>
<dbReference type="Gene3D" id="3.30.450.40">
    <property type="match status" value="1"/>
</dbReference>
<dbReference type="KEGG" id="msd:MYSTI_07871"/>
<gene>
    <name evidence="2" type="ordered locus">MYSTI_07871</name>
</gene>
<dbReference type="RefSeq" id="WP_015353396.1">
    <property type="nucleotide sequence ID" value="NC_020126.1"/>
</dbReference>
<dbReference type="STRING" id="1278073.MYSTI_07871"/>